<dbReference type="Proteomes" id="UP001177003">
    <property type="component" value="Chromosome 1"/>
</dbReference>
<evidence type="ECO:0000313" key="1">
    <source>
        <dbReference type="EMBL" id="CAI9269024.1"/>
    </source>
</evidence>
<protein>
    <submittedName>
        <fullName evidence="1">Uncharacterized protein</fullName>
    </submittedName>
</protein>
<dbReference type="AlphaFoldDB" id="A0AA35Y6E7"/>
<reference evidence="1" key="1">
    <citation type="submission" date="2023-04" db="EMBL/GenBank/DDBJ databases">
        <authorList>
            <person name="Vijverberg K."/>
            <person name="Xiong W."/>
            <person name="Schranz E."/>
        </authorList>
    </citation>
    <scope>NUCLEOTIDE SEQUENCE</scope>
</reference>
<keyword evidence="2" id="KW-1185">Reference proteome</keyword>
<name>A0AA35Y6E7_LACSI</name>
<sequence length="114" mass="13239">MRRMRLVTYYRVFSNGMWNDSEEDIVTRDLHQLIVDEGSDEDSKIEELLFIKILAKTEELQKNTSKSIKNGNTISKKKLNTLVYLVSDDSCFLHMRFIGLFALVDAPGMFYVPL</sequence>
<accession>A0AA35Y6E7</accession>
<dbReference type="EMBL" id="OX465077">
    <property type="protein sequence ID" value="CAI9269024.1"/>
    <property type="molecule type" value="Genomic_DNA"/>
</dbReference>
<organism evidence="1 2">
    <name type="scientific">Lactuca saligna</name>
    <name type="common">Willowleaf lettuce</name>
    <dbReference type="NCBI Taxonomy" id="75948"/>
    <lineage>
        <taxon>Eukaryota</taxon>
        <taxon>Viridiplantae</taxon>
        <taxon>Streptophyta</taxon>
        <taxon>Embryophyta</taxon>
        <taxon>Tracheophyta</taxon>
        <taxon>Spermatophyta</taxon>
        <taxon>Magnoliopsida</taxon>
        <taxon>eudicotyledons</taxon>
        <taxon>Gunneridae</taxon>
        <taxon>Pentapetalae</taxon>
        <taxon>asterids</taxon>
        <taxon>campanulids</taxon>
        <taxon>Asterales</taxon>
        <taxon>Asteraceae</taxon>
        <taxon>Cichorioideae</taxon>
        <taxon>Cichorieae</taxon>
        <taxon>Lactucinae</taxon>
        <taxon>Lactuca</taxon>
    </lineage>
</organism>
<proteinExistence type="predicted"/>
<evidence type="ECO:0000313" key="2">
    <source>
        <dbReference type="Proteomes" id="UP001177003"/>
    </source>
</evidence>
<gene>
    <name evidence="1" type="ORF">LSALG_LOCUS9416</name>
</gene>